<reference evidence="1 2" key="1">
    <citation type="journal article" date="2023" name="Plants (Basel)">
        <title>Bridging the Gap: Combining Genomics and Transcriptomics Approaches to Understand Stylosanthes scabra, an Orphan Legume from the Brazilian Caatinga.</title>
        <authorList>
            <person name="Ferreira-Neto J.R.C."/>
            <person name="da Silva M.D."/>
            <person name="Binneck E."/>
            <person name="de Melo N.F."/>
            <person name="da Silva R.H."/>
            <person name="de Melo A.L.T.M."/>
            <person name="Pandolfi V."/>
            <person name="Bustamante F.O."/>
            <person name="Brasileiro-Vidal A.C."/>
            <person name="Benko-Iseppon A.M."/>
        </authorList>
    </citation>
    <scope>NUCLEOTIDE SEQUENCE [LARGE SCALE GENOMIC DNA]</scope>
    <source>
        <tissue evidence="1">Leaves</tissue>
    </source>
</reference>
<organism evidence="1 2">
    <name type="scientific">Stylosanthes scabra</name>
    <dbReference type="NCBI Taxonomy" id="79078"/>
    <lineage>
        <taxon>Eukaryota</taxon>
        <taxon>Viridiplantae</taxon>
        <taxon>Streptophyta</taxon>
        <taxon>Embryophyta</taxon>
        <taxon>Tracheophyta</taxon>
        <taxon>Spermatophyta</taxon>
        <taxon>Magnoliopsida</taxon>
        <taxon>eudicotyledons</taxon>
        <taxon>Gunneridae</taxon>
        <taxon>Pentapetalae</taxon>
        <taxon>rosids</taxon>
        <taxon>fabids</taxon>
        <taxon>Fabales</taxon>
        <taxon>Fabaceae</taxon>
        <taxon>Papilionoideae</taxon>
        <taxon>50 kb inversion clade</taxon>
        <taxon>dalbergioids sensu lato</taxon>
        <taxon>Dalbergieae</taxon>
        <taxon>Pterocarpus clade</taxon>
        <taxon>Stylosanthes</taxon>
    </lineage>
</organism>
<sequence length="107" mass="11130">MVEMGIGGGARVSHPPTFFYSLILAPMPRGIPTPPPSTSAAGIPVTSPRTSVVALPHVTLSRTSAAPVRCVTPPAPINDQCCPPPQRHWCNATSPPTPTAPPSMLKM</sequence>
<proteinExistence type="predicted"/>
<dbReference type="Proteomes" id="UP001341840">
    <property type="component" value="Unassembled WGS sequence"/>
</dbReference>
<keyword evidence="2" id="KW-1185">Reference proteome</keyword>
<evidence type="ECO:0000313" key="2">
    <source>
        <dbReference type="Proteomes" id="UP001341840"/>
    </source>
</evidence>
<gene>
    <name evidence="1" type="ORF">PIB30_078216</name>
</gene>
<dbReference type="EMBL" id="JASCZI010091695">
    <property type="protein sequence ID" value="MED6151013.1"/>
    <property type="molecule type" value="Genomic_DNA"/>
</dbReference>
<protein>
    <submittedName>
        <fullName evidence="1">Uncharacterized protein</fullName>
    </submittedName>
</protein>
<evidence type="ECO:0000313" key="1">
    <source>
        <dbReference type="EMBL" id="MED6151013.1"/>
    </source>
</evidence>
<feature type="non-terminal residue" evidence="1">
    <location>
        <position position="107"/>
    </location>
</feature>
<comment type="caution">
    <text evidence="1">The sequence shown here is derived from an EMBL/GenBank/DDBJ whole genome shotgun (WGS) entry which is preliminary data.</text>
</comment>
<accession>A0ABU6TSP5</accession>
<name>A0ABU6TSP5_9FABA</name>